<evidence type="ECO:0000256" key="2">
    <source>
        <dbReference type="SAM" id="MobiDB-lite"/>
    </source>
</evidence>
<keyword evidence="1" id="KW-0175">Coiled coil</keyword>
<dbReference type="AlphaFoldDB" id="A0A8S1EZD7"/>
<keyword evidence="4" id="KW-1185">Reference proteome</keyword>
<dbReference type="GO" id="GO:0005737">
    <property type="term" value="C:cytoplasm"/>
    <property type="evidence" value="ECO:0007669"/>
    <property type="project" value="TreeGrafter"/>
</dbReference>
<dbReference type="Proteomes" id="UP000494206">
    <property type="component" value="Unassembled WGS sequence"/>
</dbReference>
<dbReference type="OrthoDB" id="642895at2759"/>
<comment type="caution">
    <text evidence="3">The sequence shown here is derived from an EMBL/GenBank/DDBJ whole genome shotgun (WGS) entry which is preliminary data.</text>
</comment>
<dbReference type="PANTHER" id="PTHR19321">
    <property type="entry name" value="PROTEIN REGULATOR OF CYTOKINESIS 1 PRC1-RELATED"/>
    <property type="match status" value="1"/>
</dbReference>
<dbReference type="InterPro" id="IPR007145">
    <property type="entry name" value="MAP65_Ase1_PRC1"/>
</dbReference>
<dbReference type="GO" id="GO:0008017">
    <property type="term" value="F:microtubule binding"/>
    <property type="evidence" value="ECO:0007669"/>
    <property type="project" value="InterPro"/>
</dbReference>
<proteinExistence type="predicted"/>
<feature type="coiled-coil region" evidence="1">
    <location>
        <begin position="98"/>
        <end position="125"/>
    </location>
</feature>
<evidence type="ECO:0000256" key="1">
    <source>
        <dbReference type="SAM" id="Coils"/>
    </source>
</evidence>
<dbReference type="Gene3D" id="1.20.58.1520">
    <property type="match status" value="1"/>
</dbReference>
<feature type="region of interest" description="Disordered" evidence="2">
    <location>
        <begin position="409"/>
        <end position="445"/>
    </location>
</feature>
<dbReference type="PANTHER" id="PTHR19321:SF41">
    <property type="entry name" value="FASCETTO-RELATED"/>
    <property type="match status" value="1"/>
</dbReference>
<feature type="compositionally biased region" description="Polar residues" evidence="2">
    <location>
        <begin position="463"/>
        <end position="473"/>
    </location>
</feature>
<dbReference type="GO" id="GO:1990023">
    <property type="term" value="C:mitotic spindle midzone"/>
    <property type="evidence" value="ECO:0007669"/>
    <property type="project" value="TreeGrafter"/>
</dbReference>
<evidence type="ECO:0000313" key="3">
    <source>
        <dbReference type="EMBL" id="CAB3405930.1"/>
    </source>
</evidence>
<feature type="compositionally biased region" description="Low complexity" evidence="2">
    <location>
        <begin position="496"/>
        <end position="512"/>
    </location>
</feature>
<name>A0A8S1EZD7_9PELO</name>
<evidence type="ECO:0000313" key="4">
    <source>
        <dbReference type="Proteomes" id="UP000494206"/>
    </source>
</evidence>
<feature type="compositionally biased region" description="Polar residues" evidence="2">
    <location>
        <begin position="480"/>
        <end position="494"/>
    </location>
</feature>
<dbReference type="GO" id="GO:0051256">
    <property type="term" value="P:mitotic spindle midzone assembly"/>
    <property type="evidence" value="ECO:0007669"/>
    <property type="project" value="TreeGrafter"/>
</dbReference>
<organism evidence="3 4">
    <name type="scientific">Caenorhabditis bovis</name>
    <dbReference type="NCBI Taxonomy" id="2654633"/>
    <lineage>
        <taxon>Eukaryota</taxon>
        <taxon>Metazoa</taxon>
        <taxon>Ecdysozoa</taxon>
        <taxon>Nematoda</taxon>
        <taxon>Chromadorea</taxon>
        <taxon>Rhabditida</taxon>
        <taxon>Rhabditina</taxon>
        <taxon>Rhabditomorpha</taxon>
        <taxon>Rhabditoidea</taxon>
        <taxon>Rhabditidae</taxon>
        <taxon>Peloderinae</taxon>
        <taxon>Caenorhabditis</taxon>
    </lineage>
</organism>
<feature type="region of interest" description="Disordered" evidence="2">
    <location>
        <begin position="463"/>
        <end position="519"/>
    </location>
</feature>
<feature type="coiled-coil region" evidence="1">
    <location>
        <begin position="282"/>
        <end position="309"/>
    </location>
</feature>
<accession>A0A8S1EZD7</accession>
<gene>
    <name evidence="3" type="ORF">CBOVIS_LOCUS8069</name>
</gene>
<protein>
    <submittedName>
        <fullName evidence="3">Uncharacterized protein</fullName>
    </submittedName>
</protein>
<dbReference type="Pfam" id="PF03999">
    <property type="entry name" value="MAP65_ASE1"/>
    <property type="match status" value="1"/>
</dbReference>
<sequence length="519" mass="62153">MSRRHSVVDAYACVEEKIRDTMHQLSSLWDEVDMSDSMRLRRVDTAFKHITHLCDEMLEGEMEMVRNLRASIRENSLKIAKMRTELELETFQKPEDIKDNSIALMRHLQKEVENLEIEFNRRHSEQKMLVEKINMLKTRLDSSFDFDDDIHILFPIERLNYYEREYSDMEEMLRSRYHKVEQLQSEMKQWMSWTNDIKKIVESDDDLRCLLENNIDDEDFVFSEKIVELLQTYHADLLPIYTHWLEDIEFRWTEKREELLDLWEKCMIPEELRYYDAQFEPGRHTEETLQKMEAECDVLKKKYESSKRIFELINRWKTAWNEKLSIDEKRKMPDYYKKVNVLPDNKRERELLAIMPQLEKEIKAANRKYENEHPDDKILIQGKDPNEYINYIKEEHKREQMFELKLKKEEKEKTRMQSPQATPRSQKRTKPYFRTPASTAKMEPAAKRLNFDNLPQCVSPYTSEPLSFITPTRQGPAGPKTSSPKEVSSRTHTPMSRRAITPSSTSSSAKSRPLSRRNL</sequence>
<reference evidence="3 4" key="1">
    <citation type="submission" date="2020-04" db="EMBL/GenBank/DDBJ databases">
        <authorList>
            <person name="Laetsch R D."/>
            <person name="Stevens L."/>
            <person name="Kumar S."/>
            <person name="Blaxter L. M."/>
        </authorList>
    </citation>
    <scope>NUCLEOTIDE SEQUENCE [LARGE SCALE GENOMIC DNA]</scope>
</reference>
<dbReference type="EMBL" id="CADEPM010000005">
    <property type="protein sequence ID" value="CAB3405930.1"/>
    <property type="molecule type" value="Genomic_DNA"/>
</dbReference>